<proteinExistence type="predicted"/>
<reference evidence="1 2" key="1">
    <citation type="journal article" date="2024" name="G3 (Bethesda)">
        <title>Genome assembly of Hibiscus sabdariffa L. provides insights into metabolisms of medicinal natural products.</title>
        <authorList>
            <person name="Kim T."/>
        </authorList>
    </citation>
    <scope>NUCLEOTIDE SEQUENCE [LARGE SCALE GENOMIC DNA]</scope>
    <source>
        <strain evidence="1">TK-2024</strain>
        <tissue evidence="1">Old leaves</tissue>
    </source>
</reference>
<comment type="caution">
    <text evidence="1">The sequence shown here is derived from an EMBL/GenBank/DDBJ whole genome shotgun (WGS) entry which is preliminary data.</text>
</comment>
<name>A0ABR2RAG1_9ROSI</name>
<protein>
    <submittedName>
        <fullName evidence="1">Uncharacterized protein</fullName>
    </submittedName>
</protein>
<sequence length="135" mass="15572">MKYKTIPTSSARANNNKQEKKKTFCGHCLIKAKSLLFYDRNRSTRLLTDLDTMKFSICSNTEAAPGNKFLDGFRIVMVNREWQINFRCMIVSTERDNALVDKLAWGMPFGFRHFLEPPAAMTGEYLHDCNVLQLV</sequence>
<organism evidence="1 2">
    <name type="scientific">Hibiscus sabdariffa</name>
    <name type="common">roselle</name>
    <dbReference type="NCBI Taxonomy" id="183260"/>
    <lineage>
        <taxon>Eukaryota</taxon>
        <taxon>Viridiplantae</taxon>
        <taxon>Streptophyta</taxon>
        <taxon>Embryophyta</taxon>
        <taxon>Tracheophyta</taxon>
        <taxon>Spermatophyta</taxon>
        <taxon>Magnoliopsida</taxon>
        <taxon>eudicotyledons</taxon>
        <taxon>Gunneridae</taxon>
        <taxon>Pentapetalae</taxon>
        <taxon>rosids</taxon>
        <taxon>malvids</taxon>
        <taxon>Malvales</taxon>
        <taxon>Malvaceae</taxon>
        <taxon>Malvoideae</taxon>
        <taxon>Hibiscus</taxon>
    </lineage>
</organism>
<evidence type="ECO:0000313" key="1">
    <source>
        <dbReference type="EMBL" id="KAK9009933.1"/>
    </source>
</evidence>
<gene>
    <name evidence="1" type="ORF">V6N11_036455</name>
</gene>
<accession>A0ABR2RAG1</accession>
<evidence type="ECO:0000313" key="2">
    <source>
        <dbReference type="Proteomes" id="UP001396334"/>
    </source>
</evidence>
<dbReference type="Proteomes" id="UP001396334">
    <property type="component" value="Unassembled WGS sequence"/>
</dbReference>
<dbReference type="EMBL" id="JBBPBN010000024">
    <property type="protein sequence ID" value="KAK9009933.1"/>
    <property type="molecule type" value="Genomic_DNA"/>
</dbReference>
<keyword evidence="2" id="KW-1185">Reference proteome</keyword>